<dbReference type="InterPro" id="IPR020018">
    <property type="entry name" value="Motility-assoc_lipoprot_GldH"/>
</dbReference>
<name>A0A2S6IB37_9BACT</name>
<reference evidence="1 2" key="1">
    <citation type="submission" date="2018-02" db="EMBL/GenBank/DDBJ databases">
        <title>Genomic Encyclopedia of Archaeal and Bacterial Type Strains, Phase II (KMG-II): from individual species to whole genera.</title>
        <authorList>
            <person name="Goeker M."/>
        </authorList>
    </citation>
    <scope>NUCLEOTIDE SEQUENCE [LARGE SCALE GENOMIC DNA]</scope>
    <source>
        <strain evidence="1 2">DSM 29526</strain>
    </source>
</reference>
<dbReference type="RefSeq" id="WP_104419254.1">
    <property type="nucleotide sequence ID" value="NZ_PTJC01000005.1"/>
</dbReference>
<gene>
    <name evidence="1" type="ORF">CLV84_1691</name>
</gene>
<sequence>MSRYAFAILIALLLASCGSDVVYQQQQAFGPGGWRYADSVDFAFPVTDTAGSYDLVLTVDHGQQFANQNFYVHLNTHLPDGTVLSQPLSLELADKFGEWYGDCNSGGCVTNISIQEGTRFTQTGDHRLVVSQFSRQDPLPEITALGFRIVKR</sequence>
<dbReference type="PROSITE" id="PS51257">
    <property type="entry name" value="PROKAR_LIPOPROTEIN"/>
    <property type="match status" value="1"/>
</dbReference>
<protein>
    <submittedName>
        <fullName evidence="1">Gliding motility-associated lipoprotein GldH</fullName>
    </submittedName>
</protein>
<keyword evidence="1" id="KW-0449">Lipoprotein</keyword>
<dbReference type="Proteomes" id="UP000237662">
    <property type="component" value="Unassembled WGS sequence"/>
</dbReference>
<keyword evidence="2" id="KW-1185">Reference proteome</keyword>
<organism evidence="1 2">
    <name type="scientific">Neolewinella xylanilytica</name>
    <dbReference type="NCBI Taxonomy" id="1514080"/>
    <lineage>
        <taxon>Bacteria</taxon>
        <taxon>Pseudomonadati</taxon>
        <taxon>Bacteroidota</taxon>
        <taxon>Saprospiria</taxon>
        <taxon>Saprospirales</taxon>
        <taxon>Lewinellaceae</taxon>
        <taxon>Neolewinella</taxon>
    </lineage>
</organism>
<evidence type="ECO:0000313" key="2">
    <source>
        <dbReference type="Proteomes" id="UP000237662"/>
    </source>
</evidence>
<dbReference type="OrthoDB" id="982482at2"/>
<proteinExistence type="predicted"/>
<accession>A0A2S6IB37</accession>
<dbReference type="Pfam" id="PF14109">
    <property type="entry name" value="GldH_lipo"/>
    <property type="match status" value="1"/>
</dbReference>
<evidence type="ECO:0000313" key="1">
    <source>
        <dbReference type="EMBL" id="PPK88720.1"/>
    </source>
</evidence>
<dbReference type="AlphaFoldDB" id="A0A2S6IB37"/>
<comment type="caution">
    <text evidence="1">The sequence shown here is derived from an EMBL/GenBank/DDBJ whole genome shotgun (WGS) entry which is preliminary data.</text>
</comment>
<dbReference type="EMBL" id="PTJC01000005">
    <property type="protein sequence ID" value="PPK88720.1"/>
    <property type="molecule type" value="Genomic_DNA"/>
</dbReference>